<comment type="caution">
    <text evidence="5">The sequence shown here is derived from an EMBL/GenBank/DDBJ whole genome shotgun (WGS) entry which is preliminary data.</text>
</comment>
<protein>
    <submittedName>
        <fullName evidence="5">DNA-binding GntR family transcriptional regulator</fullName>
    </submittedName>
</protein>
<dbReference type="InterPro" id="IPR036390">
    <property type="entry name" value="WH_DNA-bd_sf"/>
</dbReference>
<organism evidence="5 6">
    <name type="scientific">Microbacterium foliorum</name>
    <dbReference type="NCBI Taxonomy" id="104336"/>
    <lineage>
        <taxon>Bacteria</taxon>
        <taxon>Bacillati</taxon>
        <taxon>Actinomycetota</taxon>
        <taxon>Actinomycetes</taxon>
        <taxon>Micrococcales</taxon>
        <taxon>Microbacteriaceae</taxon>
        <taxon>Microbacterium</taxon>
    </lineage>
</organism>
<accession>A0ABU1HUS0</accession>
<evidence type="ECO:0000313" key="6">
    <source>
        <dbReference type="Proteomes" id="UP001249291"/>
    </source>
</evidence>
<evidence type="ECO:0000313" key="5">
    <source>
        <dbReference type="EMBL" id="MDR6143793.1"/>
    </source>
</evidence>
<reference evidence="5 6" key="1">
    <citation type="submission" date="2023-08" db="EMBL/GenBank/DDBJ databases">
        <title>Functional and genomic diversity of the sorghum phyllosphere microbiome.</title>
        <authorList>
            <person name="Shade A."/>
        </authorList>
    </citation>
    <scope>NUCLEOTIDE SEQUENCE [LARGE SCALE GENOMIC DNA]</scope>
    <source>
        <strain evidence="5 6">SORGH_AS_0445</strain>
    </source>
</reference>
<dbReference type="PROSITE" id="PS50949">
    <property type="entry name" value="HTH_GNTR"/>
    <property type="match status" value="1"/>
</dbReference>
<dbReference type="SMART" id="SM00345">
    <property type="entry name" value="HTH_GNTR"/>
    <property type="match status" value="1"/>
</dbReference>
<keyword evidence="2 5" id="KW-0238">DNA-binding</keyword>
<dbReference type="EMBL" id="JAVIZQ010000001">
    <property type="protein sequence ID" value="MDR6143793.1"/>
    <property type="molecule type" value="Genomic_DNA"/>
</dbReference>
<dbReference type="InterPro" id="IPR000524">
    <property type="entry name" value="Tscrpt_reg_HTH_GntR"/>
</dbReference>
<keyword evidence="1" id="KW-0805">Transcription regulation</keyword>
<dbReference type="InterPro" id="IPR036388">
    <property type="entry name" value="WH-like_DNA-bd_sf"/>
</dbReference>
<dbReference type="GO" id="GO:0003677">
    <property type="term" value="F:DNA binding"/>
    <property type="evidence" value="ECO:0007669"/>
    <property type="project" value="UniProtKB-KW"/>
</dbReference>
<dbReference type="PANTHER" id="PTHR43537:SF52">
    <property type="entry name" value="FATTY ACID METABOLISM REGULATOR PROTEIN"/>
    <property type="match status" value="1"/>
</dbReference>
<evidence type="ECO:0000256" key="2">
    <source>
        <dbReference type="ARBA" id="ARBA00023125"/>
    </source>
</evidence>
<dbReference type="SUPFAM" id="SSF46785">
    <property type="entry name" value="Winged helix' DNA-binding domain"/>
    <property type="match status" value="1"/>
</dbReference>
<proteinExistence type="predicted"/>
<gene>
    <name evidence="5" type="ORF">QE375_003347</name>
</gene>
<dbReference type="Gene3D" id="1.10.10.10">
    <property type="entry name" value="Winged helix-like DNA-binding domain superfamily/Winged helix DNA-binding domain"/>
    <property type="match status" value="1"/>
</dbReference>
<dbReference type="PANTHER" id="PTHR43537">
    <property type="entry name" value="TRANSCRIPTIONAL REGULATOR, GNTR FAMILY"/>
    <property type="match status" value="1"/>
</dbReference>
<evidence type="ECO:0000259" key="4">
    <source>
        <dbReference type="PROSITE" id="PS50949"/>
    </source>
</evidence>
<dbReference type="Proteomes" id="UP001249291">
    <property type="component" value="Unassembled WGS sequence"/>
</dbReference>
<name>A0ABU1HUS0_9MICO</name>
<evidence type="ECO:0000256" key="3">
    <source>
        <dbReference type="ARBA" id="ARBA00023163"/>
    </source>
</evidence>
<keyword evidence="6" id="KW-1185">Reference proteome</keyword>
<sequence>MPVGDISASLPIRPRQLIRDQVFATLAEEIISGRMQPLEEIRDQDLQAEYGVSRTPIREALNRLADLGLIEVSTNRFTRVAPVDLDAQADRVETAVAMIGYCAVKAVPTYTDEQVASLQGRIDGLLAAGLAEASSREGLSLWYALWGEIVLSAHNQTMIDILDGQLALHLTRTVPAQPVAAELVDFMRTGLEQLRALLERRDGVGVREVIEPLFLRSTIEPLRAAAALAAASASASSDSTRIGRSPGE</sequence>
<keyword evidence="3" id="KW-0804">Transcription</keyword>
<feature type="domain" description="HTH gntR-type" evidence="4">
    <location>
        <begin position="16"/>
        <end position="83"/>
    </location>
</feature>
<evidence type="ECO:0000256" key="1">
    <source>
        <dbReference type="ARBA" id="ARBA00023015"/>
    </source>
</evidence>
<dbReference type="Pfam" id="PF00392">
    <property type="entry name" value="GntR"/>
    <property type="match status" value="1"/>
</dbReference>